<name>A0A915KHH1_ROMCU</name>
<sequence length="125" mass="14607">MKQPTKCLSQACVKLYKHFGIDCSDGFVRQKVFQKVMLCQDWKTCFVQMDDVYKISAENCRSYPSLCMPYACLFINAFKETDCEDLNVRYKLTKALKECKTGNVNRCLKPILVAHIYKDMFKMTK</sequence>
<keyword evidence="1" id="KW-1185">Reference proteome</keyword>
<dbReference type="WBParaSite" id="nRc.2.0.1.t37379-RA">
    <property type="protein sequence ID" value="nRc.2.0.1.t37379-RA"/>
    <property type="gene ID" value="nRc.2.0.1.g37379"/>
</dbReference>
<reference evidence="2" key="1">
    <citation type="submission" date="2022-11" db="UniProtKB">
        <authorList>
            <consortium name="WormBaseParasite"/>
        </authorList>
    </citation>
    <scope>IDENTIFICATION</scope>
</reference>
<dbReference type="AlphaFoldDB" id="A0A915KHH1"/>
<evidence type="ECO:0000313" key="2">
    <source>
        <dbReference type="WBParaSite" id="nRc.2.0.1.t37379-RA"/>
    </source>
</evidence>
<organism evidence="1 2">
    <name type="scientific">Romanomermis culicivorax</name>
    <name type="common">Nematode worm</name>
    <dbReference type="NCBI Taxonomy" id="13658"/>
    <lineage>
        <taxon>Eukaryota</taxon>
        <taxon>Metazoa</taxon>
        <taxon>Ecdysozoa</taxon>
        <taxon>Nematoda</taxon>
        <taxon>Enoplea</taxon>
        <taxon>Dorylaimia</taxon>
        <taxon>Mermithida</taxon>
        <taxon>Mermithoidea</taxon>
        <taxon>Mermithidae</taxon>
        <taxon>Romanomermis</taxon>
    </lineage>
</organism>
<proteinExistence type="predicted"/>
<protein>
    <submittedName>
        <fullName evidence="2">Uncharacterized protein</fullName>
    </submittedName>
</protein>
<evidence type="ECO:0000313" key="1">
    <source>
        <dbReference type="Proteomes" id="UP000887565"/>
    </source>
</evidence>
<dbReference type="Proteomes" id="UP000887565">
    <property type="component" value="Unplaced"/>
</dbReference>
<accession>A0A915KHH1</accession>